<feature type="compositionally biased region" description="Polar residues" evidence="1">
    <location>
        <begin position="26"/>
        <end position="49"/>
    </location>
</feature>
<feature type="region of interest" description="Disordered" evidence="1">
    <location>
        <begin position="1"/>
        <end position="69"/>
    </location>
</feature>
<feature type="compositionally biased region" description="Polar residues" evidence="1">
    <location>
        <begin position="149"/>
        <end position="163"/>
    </location>
</feature>
<reference evidence="2" key="1">
    <citation type="submission" date="2016-03" db="EMBL/GenBank/DDBJ databases">
        <title>Draft genome sequence of Rosellinia necatrix.</title>
        <authorList>
            <person name="Kanematsu S."/>
        </authorList>
    </citation>
    <scope>NUCLEOTIDE SEQUENCE [LARGE SCALE GENOMIC DNA]</scope>
    <source>
        <strain evidence="2">W97</strain>
    </source>
</reference>
<dbReference type="EMBL" id="DF977538">
    <property type="protein sequence ID" value="GAW27251.1"/>
    <property type="molecule type" value="Genomic_DNA"/>
</dbReference>
<keyword evidence="3" id="KW-1185">Reference proteome</keyword>
<proteinExistence type="predicted"/>
<name>A0A1S8AAY2_ROSNE</name>
<evidence type="ECO:0000313" key="2">
    <source>
        <dbReference type="EMBL" id="GAW27251.1"/>
    </source>
</evidence>
<dbReference type="STRING" id="77044.A0A1S8AAY2"/>
<evidence type="ECO:0000313" key="3">
    <source>
        <dbReference type="Proteomes" id="UP000054516"/>
    </source>
</evidence>
<evidence type="ECO:0000256" key="1">
    <source>
        <dbReference type="SAM" id="MobiDB-lite"/>
    </source>
</evidence>
<accession>A0A1S8AAY2</accession>
<feature type="compositionally biased region" description="Polar residues" evidence="1">
    <location>
        <begin position="58"/>
        <end position="69"/>
    </location>
</feature>
<feature type="compositionally biased region" description="Polar residues" evidence="1">
    <location>
        <begin position="1"/>
        <end position="16"/>
    </location>
</feature>
<dbReference type="OrthoDB" id="5397087at2759"/>
<protein>
    <submittedName>
        <fullName evidence="2">Uncharacterized protein</fullName>
    </submittedName>
</protein>
<feature type="region of interest" description="Disordered" evidence="1">
    <location>
        <begin position="142"/>
        <end position="167"/>
    </location>
</feature>
<organism evidence="2">
    <name type="scientific">Rosellinia necatrix</name>
    <name type="common">White root-rot fungus</name>
    <dbReference type="NCBI Taxonomy" id="77044"/>
    <lineage>
        <taxon>Eukaryota</taxon>
        <taxon>Fungi</taxon>
        <taxon>Dikarya</taxon>
        <taxon>Ascomycota</taxon>
        <taxon>Pezizomycotina</taxon>
        <taxon>Sordariomycetes</taxon>
        <taxon>Xylariomycetidae</taxon>
        <taxon>Xylariales</taxon>
        <taxon>Xylariaceae</taxon>
        <taxon>Rosellinia</taxon>
    </lineage>
</organism>
<sequence length="181" mass="19252">MDTSISGASPGHTPTASQPPTPELSPGTTSVDPMESTGTPCQMPNSGFSSLPLDPRLTQPSVSSFTSELPNEVKTMANIDMNDPMAMPFFGEGMLPMFPGPDGHDGEASSLRQFDPNIPESYGRPHPPDAYCESFPSSLDPPLMGYSKVPQSDGSGQLETSTCEGVGHDNWESLINFDLDQ</sequence>
<dbReference type="Proteomes" id="UP000054516">
    <property type="component" value="Unassembled WGS sequence"/>
</dbReference>
<dbReference type="AlphaFoldDB" id="A0A1S8AAY2"/>
<gene>
    <name evidence="2" type="ORF">SAMD00023353_9300340</name>
</gene>